<keyword evidence="5" id="KW-1185">Reference proteome</keyword>
<protein>
    <submittedName>
        <fullName evidence="4">Alpha-1,3-rhamnosyl/mannosyltransferase</fullName>
    </submittedName>
</protein>
<dbReference type="Pfam" id="PF13439">
    <property type="entry name" value="Glyco_transf_4"/>
    <property type="match status" value="1"/>
</dbReference>
<dbReference type="InterPro" id="IPR001296">
    <property type="entry name" value="Glyco_trans_1"/>
</dbReference>
<proteinExistence type="predicted"/>
<dbReference type="STRING" id="392015.SAMN05421543_1022"/>
<dbReference type="Proteomes" id="UP000183508">
    <property type="component" value="Unassembled WGS sequence"/>
</dbReference>
<dbReference type="GO" id="GO:0016757">
    <property type="term" value="F:glycosyltransferase activity"/>
    <property type="evidence" value="ECO:0007669"/>
    <property type="project" value="UniProtKB-KW"/>
</dbReference>
<dbReference type="EMBL" id="FPBV01000002">
    <property type="protein sequence ID" value="SFU43613.1"/>
    <property type="molecule type" value="Genomic_DNA"/>
</dbReference>
<keyword evidence="1 4" id="KW-0808">Transferase</keyword>
<evidence type="ECO:0000313" key="4">
    <source>
        <dbReference type="EMBL" id="SFU43613.1"/>
    </source>
</evidence>
<dbReference type="OrthoDB" id="267399at2"/>
<evidence type="ECO:0000256" key="1">
    <source>
        <dbReference type="ARBA" id="ARBA00022679"/>
    </source>
</evidence>
<feature type="domain" description="Glycosyltransferase subfamily 4-like N-terminal" evidence="3">
    <location>
        <begin position="17"/>
        <end position="162"/>
    </location>
</feature>
<dbReference type="RefSeq" id="WP_074949310.1">
    <property type="nucleotide sequence ID" value="NZ_FPBV01000002.1"/>
</dbReference>
<gene>
    <name evidence="4" type="ORF">SAMN05421543_1022</name>
</gene>
<sequence>MITVAVDARKLVGQLTGIGMYVNTLVKHLSQVPEVRLILCSNHAVSLDRQGLSLEQLIVDGGDSKFSSPLWLNLYLPQKLKKLKPDVFISPNFLLPSQRIAKVMVSTVHDFSFYEFPEMHQRMHVWYMNALLPLSISRSDVVLVPSKAVANQIKGYFDMRKKFVIPFPPSIKDIYFGDEMLDVPQLPARYFLAVGNIEPRKNIHGIVRALSRYPDESVGLVMVGPKRWGLPLIEQAINECANMSGRVMYLNYVADEQLLYLYKHSLGLIYPSYCEGFGIPPLEAIASGTPVVVSELDVFREVVGDFGVYVNPASIDSIRGGMLRVANDPSVRAKVRARGATHVRQVTDAGTATRQFFGVLKELLHHNARLGDHR</sequence>
<feature type="domain" description="Glycosyl transferase family 1" evidence="2">
    <location>
        <begin position="189"/>
        <end position="339"/>
    </location>
</feature>
<reference evidence="5" key="1">
    <citation type="submission" date="2016-10" db="EMBL/GenBank/DDBJ databases">
        <authorList>
            <person name="Varghese N."/>
        </authorList>
    </citation>
    <scope>NUCLEOTIDE SEQUENCE [LARGE SCALE GENOMIC DNA]</scope>
    <source>
        <strain evidence="5">DSM 17980</strain>
    </source>
</reference>
<dbReference type="PANTHER" id="PTHR46401">
    <property type="entry name" value="GLYCOSYLTRANSFERASE WBBK-RELATED"/>
    <property type="match status" value="1"/>
</dbReference>
<dbReference type="SUPFAM" id="SSF53756">
    <property type="entry name" value="UDP-Glycosyltransferase/glycogen phosphorylase"/>
    <property type="match status" value="1"/>
</dbReference>
<dbReference type="Pfam" id="PF00534">
    <property type="entry name" value="Glycos_transf_1"/>
    <property type="match status" value="1"/>
</dbReference>
<dbReference type="Gene3D" id="3.40.50.2000">
    <property type="entry name" value="Glycogen Phosphorylase B"/>
    <property type="match status" value="1"/>
</dbReference>
<evidence type="ECO:0000313" key="5">
    <source>
        <dbReference type="Proteomes" id="UP000183508"/>
    </source>
</evidence>
<dbReference type="AlphaFoldDB" id="A0A1I7G5A8"/>
<evidence type="ECO:0000259" key="2">
    <source>
        <dbReference type="Pfam" id="PF00534"/>
    </source>
</evidence>
<evidence type="ECO:0000259" key="3">
    <source>
        <dbReference type="Pfam" id="PF13439"/>
    </source>
</evidence>
<accession>A0A1I7G5A8</accession>
<organism evidence="4 5">
    <name type="scientific">Alicyclobacillus macrosporangiidus</name>
    <dbReference type="NCBI Taxonomy" id="392015"/>
    <lineage>
        <taxon>Bacteria</taxon>
        <taxon>Bacillati</taxon>
        <taxon>Bacillota</taxon>
        <taxon>Bacilli</taxon>
        <taxon>Bacillales</taxon>
        <taxon>Alicyclobacillaceae</taxon>
        <taxon>Alicyclobacillus</taxon>
    </lineage>
</organism>
<dbReference type="CDD" id="cd03809">
    <property type="entry name" value="GT4_MtfB-like"/>
    <property type="match status" value="1"/>
</dbReference>
<keyword evidence="4" id="KW-0328">Glycosyltransferase</keyword>
<name>A0A1I7G5A8_9BACL</name>
<dbReference type="GO" id="GO:0009103">
    <property type="term" value="P:lipopolysaccharide biosynthetic process"/>
    <property type="evidence" value="ECO:0007669"/>
    <property type="project" value="TreeGrafter"/>
</dbReference>
<dbReference type="PANTHER" id="PTHR46401:SF2">
    <property type="entry name" value="GLYCOSYLTRANSFERASE WBBK-RELATED"/>
    <property type="match status" value="1"/>
</dbReference>
<dbReference type="InterPro" id="IPR028098">
    <property type="entry name" value="Glyco_trans_4-like_N"/>
</dbReference>